<dbReference type="GO" id="GO:0001653">
    <property type="term" value="F:peptide receptor activity"/>
    <property type="evidence" value="ECO:0007669"/>
    <property type="project" value="TreeGrafter"/>
</dbReference>
<feature type="domain" description="Guanylate cyclase" evidence="11">
    <location>
        <begin position="90"/>
        <end position="218"/>
    </location>
</feature>
<dbReference type="GO" id="GO:0005886">
    <property type="term" value="C:plasma membrane"/>
    <property type="evidence" value="ECO:0007669"/>
    <property type="project" value="TreeGrafter"/>
</dbReference>
<accession>A0A0C2DAZ3</accession>
<dbReference type="PROSITE" id="PS50125">
    <property type="entry name" value="GUANYLATE_CYCLASE_2"/>
    <property type="match status" value="1"/>
</dbReference>
<name>A0A0C2DAZ3_9BILA</name>
<feature type="chain" id="PRO_5002164164" evidence="10">
    <location>
        <begin position="25"/>
        <end position="260"/>
    </location>
</feature>
<dbReference type="PANTHER" id="PTHR11920">
    <property type="entry name" value="GUANYLYL CYCLASE"/>
    <property type="match status" value="1"/>
</dbReference>
<reference evidence="12 13" key="1">
    <citation type="submission" date="2013-12" db="EMBL/GenBank/DDBJ databases">
        <title>Draft genome of the parsitic nematode Ancylostoma duodenale.</title>
        <authorList>
            <person name="Mitreva M."/>
        </authorList>
    </citation>
    <scope>NUCLEOTIDE SEQUENCE [LARGE SCALE GENOMIC DNA]</scope>
    <source>
        <strain evidence="12 13">Zhejiang</strain>
    </source>
</reference>
<comment type="catalytic activity">
    <reaction evidence="1">
        <text>GTP = 3',5'-cyclic GMP + diphosphate</text>
        <dbReference type="Rhea" id="RHEA:13665"/>
        <dbReference type="ChEBI" id="CHEBI:33019"/>
        <dbReference type="ChEBI" id="CHEBI:37565"/>
        <dbReference type="ChEBI" id="CHEBI:57746"/>
        <dbReference type="EC" id="4.6.1.2"/>
    </reaction>
</comment>
<dbReference type="InterPro" id="IPR001054">
    <property type="entry name" value="A/G_cyclase"/>
</dbReference>
<keyword evidence="13" id="KW-1185">Reference proteome</keyword>
<dbReference type="GO" id="GO:0035556">
    <property type="term" value="P:intracellular signal transduction"/>
    <property type="evidence" value="ECO:0007669"/>
    <property type="project" value="InterPro"/>
</dbReference>
<dbReference type="GO" id="GO:0004383">
    <property type="term" value="F:guanylate cyclase activity"/>
    <property type="evidence" value="ECO:0007669"/>
    <property type="project" value="UniProtKB-EC"/>
</dbReference>
<evidence type="ECO:0000256" key="9">
    <source>
        <dbReference type="SAM" id="Coils"/>
    </source>
</evidence>
<dbReference type="GO" id="GO:0004016">
    <property type="term" value="F:adenylate cyclase activity"/>
    <property type="evidence" value="ECO:0007669"/>
    <property type="project" value="TreeGrafter"/>
</dbReference>
<keyword evidence="10" id="KW-0732">Signal</keyword>
<dbReference type="GO" id="GO:0007168">
    <property type="term" value="P:receptor guanylyl cyclase signaling pathway"/>
    <property type="evidence" value="ECO:0007669"/>
    <property type="project" value="TreeGrafter"/>
</dbReference>
<dbReference type="SUPFAM" id="SSF55073">
    <property type="entry name" value="Nucleotide cyclase"/>
    <property type="match status" value="1"/>
</dbReference>
<keyword evidence="7" id="KW-0325">Glycoprotein</keyword>
<dbReference type="Gene3D" id="3.30.70.1230">
    <property type="entry name" value="Nucleotide cyclase"/>
    <property type="match status" value="1"/>
</dbReference>
<proteinExistence type="predicted"/>
<organism evidence="12 13">
    <name type="scientific">Ancylostoma duodenale</name>
    <dbReference type="NCBI Taxonomy" id="51022"/>
    <lineage>
        <taxon>Eukaryota</taxon>
        <taxon>Metazoa</taxon>
        <taxon>Ecdysozoa</taxon>
        <taxon>Nematoda</taxon>
        <taxon>Chromadorea</taxon>
        <taxon>Rhabditida</taxon>
        <taxon>Rhabditina</taxon>
        <taxon>Rhabditomorpha</taxon>
        <taxon>Strongyloidea</taxon>
        <taxon>Ancylostomatidae</taxon>
        <taxon>Ancylostomatinae</taxon>
        <taxon>Ancylostoma</taxon>
    </lineage>
</organism>
<dbReference type="Proteomes" id="UP000054047">
    <property type="component" value="Unassembled WGS sequence"/>
</dbReference>
<sequence>MKGTIIIAIVRLVTFFAHYRQGRGNIIDQMLRIIDDYQENLESKICERTKHLEESLEKTENLLFHIMPRKVAEDLRQGIPICSAMHPSVSLMLADVCKFTELCDSCIPVHIIDILQDLYSSFDEIVSRFQAFKVENVGDNYMIVSGLDEIPYHLAEVCKIAIEILEFVSKYEMKHRKDMKLQVKIGINCGAVASGILGSSAPRFCLFGDTVNMVCRMATLSEPGRIHITEGAANLIRNRYQVFTVEERGLVEVKVGFDTF</sequence>
<dbReference type="InterPro" id="IPR029787">
    <property type="entry name" value="Nucleotide_cyclase"/>
</dbReference>
<evidence type="ECO:0000256" key="4">
    <source>
        <dbReference type="ARBA" id="ARBA00022741"/>
    </source>
</evidence>
<dbReference type="OrthoDB" id="5862383at2759"/>
<keyword evidence="8" id="KW-0456">Lyase</keyword>
<dbReference type="PANTHER" id="PTHR11920:SF255">
    <property type="entry name" value="RECEPTOR-TYPE GUANYLATE CYCLASE GCY-25"/>
    <property type="match status" value="1"/>
</dbReference>
<evidence type="ECO:0000313" key="12">
    <source>
        <dbReference type="EMBL" id="KIH66883.1"/>
    </source>
</evidence>
<evidence type="ECO:0000256" key="8">
    <source>
        <dbReference type="ARBA" id="ARBA00023239"/>
    </source>
</evidence>
<keyword evidence="5" id="KW-1133">Transmembrane helix</keyword>
<evidence type="ECO:0000259" key="11">
    <source>
        <dbReference type="PROSITE" id="PS50125"/>
    </source>
</evidence>
<evidence type="ECO:0000256" key="3">
    <source>
        <dbReference type="ARBA" id="ARBA00022692"/>
    </source>
</evidence>
<dbReference type="Pfam" id="PF00211">
    <property type="entry name" value="Guanylate_cyc"/>
    <property type="match status" value="1"/>
</dbReference>
<dbReference type="AlphaFoldDB" id="A0A0C2DAZ3"/>
<feature type="coiled-coil region" evidence="9">
    <location>
        <begin position="27"/>
        <end position="54"/>
    </location>
</feature>
<gene>
    <name evidence="12" type="ORF">ANCDUO_02788</name>
</gene>
<keyword evidence="4" id="KW-0547">Nucleotide-binding</keyword>
<keyword evidence="9" id="KW-0175">Coiled coil</keyword>
<evidence type="ECO:0000256" key="1">
    <source>
        <dbReference type="ARBA" id="ARBA00001436"/>
    </source>
</evidence>
<evidence type="ECO:0000256" key="10">
    <source>
        <dbReference type="SAM" id="SignalP"/>
    </source>
</evidence>
<dbReference type="InterPro" id="IPR050401">
    <property type="entry name" value="Cyclic_nucleotide_synthase"/>
</dbReference>
<keyword evidence="3" id="KW-0812">Transmembrane</keyword>
<feature type="signal peptide" evidence="10">
    <location>
        <begin position="1"/>
        <end position="24"/>
    </location>
</feature>
<dbReference type="GO" id="GO:0000166">
    <property type="term" value="F:nucleotide binding"/>
    <property type="evidence" value="ECO:0007669"/>
    <property type="project" value="UniProtKB-KW"/>
</dbReference>
<evidence type="ECO:0000256" key="2">
    <source>
        <dbReference type="ARBA" id="ARBA00004370"/>
    </source>
</evidence>
<protein>
    <submittedName>
        <fullName evidence="12">Adenylate/guanylate cyclase catalytic domain protein</fullName>
    </submittedName>
</protein>
<comment type="subcellular location">
    <subcellularLocation>
        <location evidence="2">Membrane</location>
    </subcellularLocation>
</comment>
<dbReference type="EMBL" id="KN726924">
    <property type="protein sequence ID" value="KIH66883.1"/>
    <property type="molecule type" value="Genomic_DNA"/>
</dbReference>
<evidence type="ECO:0000313" key="13">
    <source>
        <dbReference type="Proteomes" id="UP000054047"/>
    </source>
</evidence>
<dbReference type="SMART" id="SM00044">
    <property type="entry name" value="CYCc"/>
    <property type="match status" value="1"/>
</dbReference>
<dbReference type="Gene3D" id="6.10.250.780">
    <property type="match status" value="1"/>
</dbReference>
<keyword evidence="6" id="KW-0472">Membrane</keyword>
<evidence type="ECO:0000256" key="5">
    <source>
        <dbReference type="ARBA" id="ARBA00022989"/>
    </source>
</evidence>
<evidence type="ECO:0000256" key="7">
    <source>
        <dbReference type="ARBA" id="ARBA00023180"/>
    </source>
</evidence>
<dbReference type="CDD" id="cd07302">
    <property type="entry name" value="CHD"/>
    <property type="match status" value="1"/>
</dbReference>
<evidence type="ECO:0000256" key="6">
    <source>
        <dbReference type="ARBA" id="ARBA00023136"/>
    </source>
</evidence>